<dbReference type="Proteomes" id="UP000321353">
    <property type="component" value="Chromosome"/>
</dbReference>
<comment type="subunit">
    <text evidence="2">Interacts with COX5B; this interaction may contribute to localize PYROXD2 to the inner face of the inner mitochondrial membrane.</text>
</comment>
<feature type="domain" description="Amine oxidase" evidence="4">
    <location>
        <begin position="18"/>
        <end position="520"/>
    </location>
</feature>
<dbReference type="RefSeq" id="WP_199773763.1">
    <property type="nucleotide sequence ID" value="NZ_CP036264.1"/>
</dbReference>
<dbReference type="KEGG" id="smam:Mal15_63080"/>
<dbReference type="PANTHER" id="PTHR10668:SF103">
    <property type="entry name" value="PYRIDINE NUCLEOTIDE-DISULFIDE OXIDOREDUCTASE DOMAIN-CONTAINING PROTEIN 2"/>
    <property type="match status" value="1"/>
</dbReference>
<evidence type="ECO:0000313" key="5">
    <source>
        <dbReference type="EMBL" id="QEG02222.1"/>
    </source>
</evidence>
<dbReference type="Gene3D" id="3.50.50.60">
    <property type="entry name" value="FAD/NAD(P)-binding domain"/>
    <property type="match status" value="2"/>
</dbReference>
<reference evidence="5 6" key="1">
    <citation type="submission" date="2019-02" db="EMBL/GenBank/DDBJ databases">
        <title>Planctomycetal bacteria perform biofilm scaping via a novel small molecule.</title>
        <authorList>
            <person name="Jeske O."/>
            <person name="Boedeker C."/>
            <person name="Wiegand S."/>
            <person name="Breitling P."/>
            <person name="Kallscheuer N."/>
            <person name="Jogler M."/>
            <person name="Rohde M."/>
            <person name="Petersen J."/>
            <person name="Medema M.H."/>
            <person name="Surup F."/>
            <person name="Jogler C."/>
        </authorList>
    </citation>
    <scope>NUCLEOTIDE SEQUENCE [LARGE SCALE GENOMIC DNA]</scope>
    <source>
        <strain evidence="5 6">Mal15</strain>
    </source>
</reference>
<gene>
    <name evidence="5" type="ORF">Mal15_63080</name>
</gene>
<evidence type="ECO:0000256" key="1">
    <source>
        <dbReference type="ARBA" id="ARBA00037217"/>
    </source>
</evidence>
<dbReference type="Pfam" id="PF01593">
    <property type="entry name" value="Amino_oxidase"/>
    <property type="match status" value="1"/>
</dbReference>
<dbReference type="GO" id="GO:0016491">
    <property type="term" value="F:oxidoreductase activity"/>
    <property type="evidence" value="ECO:0007669"/>
    <property type="project" value="InterPro"/>
</dbReference>
<dbReference type="SUPFAM" id="SSF51905">
    <property type="entry name" value="FAD/NAD(P)-binding domain"/>
    <property type="match status" value="1"/>
</dbReference>
<evidence type="ECO:0000259" key="4">
    <source>
        <dbReference type="Pfam" id="PF01593"/>
    </source>
</evidence>
<organism evidence="5 6">
    <name type="scientific">Stieleria maiorica</name>
    <dbReference type="NCBI Taxonomy" id="2795974"/>
    <lineage>
        <taxon>Bacteria</taxon>
        <taxon>Pseudomonadati</taxon>
        <taxon>Planctomycetota</taxon>
        <taxon>Planctomycetia</taxon>
        <taxon>Pirellulales</taxon>
        <taxon>Pirellulaceae</taxon>
        <taxon>Stieleria</taxon>
    </lineage>
</organism>
<sequence>MPSYYMYDTIIIGGGHNGLITAAYLAKAGKKVCVLERRGTLGGCATTEELHPGFRFSPAAYVVSLLLPEVIAELRLKDYGYHVLRRDPSSITFDGQGRHLVLGHDAKRNFESISGFSKKDAEAFPAYEKMLTEIAERLEPLLKTVPPQLPTRHRKMGWLDKAKNLVGGMKQGLLMKRLLYENPGAMEVLTGAADRILNRWFESDLLKGTLATDAIIGAFHGPSSPGSAYVLLHHVMGDAGGARGVWGYIKGGMGGLANALQQACCELKVDIKTEIEVNEILVENGAACGVSTSEGEFLGKSVASGVDANRTLLRMLDARHLPDEFIGQVRNIDYASASGKINLALDALPDFGVDPRLLRGTIHTTPDMHYIERGYQEALAGNFSSKPVLEMTIPSNVDDSLAPPGKHVLSMFVQYAPYQLSGDRHWDQEKDAWVENCIDTLQEFAPDIRDKILFTHAMTPLDLERTYGLTGGNIMQGAMHLHQLGPSRPLIGWSDHRTPVNRLYLCGAASHPGGGVMGACGRNAAGIILRDL</sequence>
<dbReference type="EMBL" id="CP036264">
    <property type="protein sequence ID" value="QEG02222.1"/>
    <property type="molecule type" value="Genomic_DNA"/>
</dbReference>
<name>A0A5B9MLG6_9BACT</name>
<dbReference type="AlphaFoldDB" id="A0A5B9MLG6"/>
<dbReference type="PANTHER" id="PTHR10668">
    <property type="entry name" value="PHYTOENE DEHYDROGENASE"/>
    <property type="match status" value="1"/>
</dbReference>
<accession>A0A5B9MLG6</accession>
<evidence type="ECO:0000313" key="6">
    <source>
        <dbReference type="Proteomes" id="UP000321353"/>
    </source>
</evidence>
<comment type="function">
    <text evidence="1">Probable oxidoreductase that may play a role as regulator of mitochondrial function.</text>
</comment>
<dbReference type="InterPro" id="IPR002937">
    <property type="entry name" value="Amino_oxidase"/>
</dbReference>
<proteinExistence type="predicted"/>
<protein>
    <recommendedName>
        <fullName evidence="3">Pyridine nucleotide-disulfide oxidoreductase domain-containing protein 2</fullName>
    </recommendedName>
</protein>
<dbReference type="InterPro" id="IPR036188">
    <property type="entry name" value="FAD/NAD-bd_sf"/>
</dbReference>
<keyword evidence="6" id="KW-1185">Reference proteome</keyword>
<evidence type="ECO:0000256" key="3">
    <source>
        <dbReference type="ARBA" id="ARBA00040298"/>
    </source>
</evidence>
<evidence type="ECO:0000256" key="2">
    <source>
        <dbReference type="ARBA" id="ARBA00038825"/>
    </source>
</evidence>